<name>A0A8H3FXH8_9LECA</name>
<comment type="caution">
    <text evidence="2">The sequence shown here is derived from an EMBL/GenBank/DDBJ whole genome shotgun (WGS) entry which is preliminary data.</text>
</comment>
<sequence length="348" mass="38112">MNAPSASTSDPPRKQPKRVNINTSLSTLNPIHYEAMNTSIGPVQPGMRGGRTLDMQDIISWHYEQAQRLGEVGLTTNFPDPSDFFKSSTTSPSPDPELPAEDGAAIVAAMQDTHKAIIQVQQRKVLMDAAGPLVASTEKHVNQKLLAAGVPEQELPGKSLRQKIVQLVELEEPPPKANFASVLVHVNSTTKGQSHMLEVNLPLKACVAEVYALLDEVVIGLLSEKGFSYERGGAWKYQLLDQNQQLLMTKSLPLETDLDYTMMLEQVLSSGDGKAPVPVLTQDGLARPIAISGTNALEALDDDDIVPEVLDEDGKPFFEPLDMDRMAKKYAKYGDDLTEENGIHGFWR</sequence>
<organism evidence="2 3">
    <name type="scientific">Imshaugia aleurites</name>
    <dbReference type="NCBI Taxonomy" id="172621"/>
    <lineage>
        <taxon>Eukaryota</taxon>
        <taxon>Fungi</taxon>
        <taxon>Dikarya</taxon>
        <taxon>Ascomycota</taxon>
        <taxon>Pezizomycotina</taxon>
        <taxon>Lecanoromycetes</taxon>
        <taxon>OSLEUM clade</taxon>
        <taxon>Lecanoromycetidae</taxon>
        <taxon>Lecanorales</taxon>
        <taxon>Lecanorineae</taxon>
        <taxon>Parmeliaceae</taxon>
        <taxon>Imshaugia</taxon>
    </lineage>
</organism>
<feature type="region of interest" description="Disordered" evidence="1">
    <location>
        <begin position="80"/>
        <end position="99"/>
    </location>
</feature>
<dbReference type="Proteomes" id="UP000664534">
    <property type="component" value="Unassembled WGS sequence"/>
</dbReference>
<proteinExistence type="predicted"/>
<feature type="compositionally biased region" description="Polar residues" evidence="1">
    <location>
        <begin position="1"/>
        <end position="10"/>
    </location>
</feature>
<dbReference type="EMBL" id="CAJPDT010000067">
    <property type="protein sequence ID" value="CAF9932763.1"/>
    <property type="molecule type" value="Genomic_DNA"/>
</dbReference>
<accession>A0A8H3FXH8</accession>
<feature type="region of interest" description="Disordered" evidence="1">
    <location>
        <begin position="1"/>
        <end position="20"/>
    </location>
</feature>
<evidence type="ECO:0000313" key="3">
    <source>
        <dbReference type="Proteomes" id="UP000664534"/>
    </source>
</evidence>
<gene>
    <name evidence="2" type="ORF">IMSHALPRED_008976</name>
</gene>
<keyword evidence="3" id="KW-1185">Reference proteome</keyword>
<evidence type="ECO:0000313" key="2">
    <source>
        <dbReference type="EMBL" id="CAF9932763.1"/>
    </source>
</evidence>
<evidence type="ECO:0000256" key="1">
    <source>
        <dbReference type="SAM" id="MobiDB-lite"/>
    </source>
</evidence>
<reference evidence="2" key="1">
    <citation type="submission" date="2021-03" db="EMBL/GenBank/DDBJ databases">
        <authorList>
            <person name="Tagirdzhanova G."/>
        </authorList>
    </citation>
    <scope>NUCLEOTIDE SEQUENCE</scope>
</reference>
<protein>
    <submittedName>
        <fullName evidence="2">Uncharacterized protein</fullName>
    </submittedName>
</protein>
<feature type="compositionally biased region" description="Polar residues" evidence="1">
    <location>
        <begin position="80"/>
        <end position="92"/>
    </location>
</feature>
<dbReference type="AlphaFoldDB" id="A0A8H3FXH8"/>
<dbReference type="OrthoDB" id="5362945at2759"/>